<dbReference type="InterPro" id="IPR010432">
    <property type="entry name" value="RDD"/>
</dbReference>
<sequence length="184" mass="19700">MTVPGTRRTPAEFEIAKEHAEAVVGRRLARRLDVFADGTLHVKAGEGARFLAWLVDFVVYLVGVGLGFVVVSVVHIKAQFSDETLVWLLLALMFVVPLLYGMCYGNGRALGAVLIGTQLVRAKDGSRVGGRAWWAMLLRTLLLPLLIVVLLAVAFAGGPSFGGSPGRTAIDPAATRRLHAAGIR</sequence>
<evidence type="ECO:0000256" key="1">
    <source>
        <dbReference type="ARBA" id="ARBA00004141"/>
    </source>
</evidence>
<comment type="caution">
    <text evidence="7">The sequence shown here is derived from an EMBL/GenBank/DDBJ whole genome shotgun (WGS) entry which is preliminary data.</text>
</comment>
<feature type="transmembrane region" description="Helical" evidence="5">
    <location>
        <begin position="85"/>
        <end position="102"/>
    </location>
</feature>
<keyword evidence="4 5" id="KW-0472">Membrane</keyword>
<keyword evidence="8" id="KW-1185">Reference proteome</keyword>
<evidence type="ECO:0000313" key="8">
    <source>
        <dbReference type="Proteomes" id="UP001597168"/>
    </source>
</evidence>
<dbReference type="RefSeq" id="WP_380728690.1">
    <property type="nucleotide sequence ID" value="NZ_JBHTLK010000253.1"/>
</dbReference>
<proteinExistence type="predicted"/>
<reference evidence="8" key="1">
    <citation type="journal article" date="2019" name="Int. J. Syst. Evol. Microbiol.">
        <title>The Global Catalogue of Microorganisms (GCM) 10K type strain sequencing project: providing services to taxonomists for standard genome sequencing and annotation.</title>
        <authorList>
            <consortium name="The Broad Institute Genomics Platform"/>
            <consortium name="The Broad Institute Genome Sequencing Center for Infectious Disease"/>
            <person name="Wu L."/>
            <person name="Ma J."/>
        </authorList>
    </citation>
    <scope>NUCLEOTIDE SEQUENCE [LARGE SCALE GENOMIC DNA]</scope>
    <source>
        <strain evidence="8">CCUG 60214</strain>
    </source>
</reference>
<evidence type="ECO:0000256" key="2">
    <source>
        <dbReference type="ARBA" id="ARBA00022692"/>
    </source>
</evidence>
<evidence type="ECO:0000313" key="7">
    <source>
        <dbReference type="EMBL" id="MFD1151568.1"/>
    </source>
</evidence>
<keyword evidence="3 5" id="KW-1133">Transmembrane helix</keyword>
<evidence type="ECO:0000259" key="6">
    <source>
        <dbReference type="Pfam" id="PF06271"/>
    </source>
</evidence>
<protein>
    <submittedName>
        <fullName evidence="7">RDD family protein</fullName>
    </submittedName>
</protein>
<evidence type="ECO:0000256" key="3">
    <source>
        <dbReference type="ARBA" id="ARBA00022989"/>
    </source>
</evidence>
<feature type="transmembrane region" description="Helical" evidence="5">
    <location>
        <begin position="133"/>
        <end position="157"/>
    </location>
</feature>
<evidence type="ECO:0000256" key="5">
    <source>
        <dbReference type="SAM" id="Phobius"/>
    </source>
</evidence>
<dbReference type="Pfam" id="PF06271">
    <property type="entry name" value="RDD"/>
    <property type="match status" value="1"/>
</dbReference>
<accession>A0ABW3R3F9</accession>
<evidence type="ECO:0000256" key="4">
    <source>
        <dbReference type="ARBA" id="ARBA00023136"/>
    </source>
</evidence>
<gene>
    <name evidence="7" type="ORF">ACFQ3T_30920</name>
</gene>
<organism evidence="7 8">
    <name type="scientific">Saccharothrix hoggarensis</name>
    <dbReference type="NCBI Taxonomy" id="913853"/>
    <lineage>
        <taxon>Bacteria</taxon>
        <taxon>Bacillati</taxon>
        <taxon>Actinomycetota</taxon>
        <taxon>Actinomycetes</taxon>
        <taxon>Pseudonocardiales</taxon>
        <taxon>Pseudonocardiaceae</taxon>
        <taxon>Saccharothrix</taxon>
    </lineage>
</organism>
<dbReference type="Proteomes" id="UP001597168">
    <property type="component" value="Unassembled WGS sequence"/>
</dbReference>
<name>A0ABW3R3F9_9PSEU</name>
<feature type="transmembrane region" description="Helical" evidence="5">
    <location>
        <begin position="50"/>
        <end position="73"/>
    </location>
</feature>
<keyword evidence="2 5" id="KW-0812">Transmembrane</keyword>
<dbReference type="EMBL" id="JBHTLK010000253">
    <property type="protein sequence ID" value="MFD1151568.1"/>
    <property type="molecule type" value="Genomic_DNA"/>
</dbReference>
<comment type="subcellular location">
    <subcellularLocation>
        <location evidence="1">Membrane</location>
        <topology evidence="1">Multi-pass membrane protein</topology>
    </subcellularLocation>
</comment>
<feature type="domain" description="RDD" evidence="6">
    <location>
        <begin position="44"/>
        <end position="156"/>
    </location>
</feature>